<dbReference type="InterPro" id="IPR023296">
    <property type="entry name" value="Glyco_hydro_beta-prop_sf"/>
</dbReference>
<keyword evidence="4 10" id="KW-0732">Signal</keyword>
<reference evidence="11" key="1">
    <citation type="submission" date="2018-08" db="EMBL/GenBank/DDBJ databases">
        <title>Draft genome sequence of azole-resistant Aspergillus thermomutatus (Neosartorya pseudofischeri) strain HMR AF 39, isolated from a human nasal aspirate.</title>
        <authorList>
            <person name="Parent-Michaud M."/>
            <person name="Dufresne P.J."/>
            <person name="Fournier E."/>
            <person name="Martineau C."/>
            <person name="Moreira S."/>
            <person name="Perkins V."/>
            <person name="De Repentigny L."/>
            <person name="Dufresne S.F."/>
        </authorList>
    </citation>
    <scope>NUCLEOTIDE SEQUENCE [LARGE SCALE GENOMIC DNA]</scope>
    <source>
        <strain evidence="11">HMR AF 39</strain>
    </source>
</reference>
<protein>
    <recommendedName>
        <fullName evidence="13">Arabinan endo-1,5-alpha-L-arabinosidase</fullName>
    </recommendedName>
</protein>
<dbReference type="InterPro" id="IPR006710">
    <property type="entry name" value="Glyco_hydro_43"/>
</dbReference>
<evidence type="ECO:0000256" key="3">
    <source>
        <dbReference type="ARBA" id="ARBA00022651"/>
    </source>
</evidence>
<evidence type="ECO:0000313" key="11">
    <source>
        <dbReference type="EMBL" id="RHZ56275.1"/>
    </source>
</evidence>
<dbReference type="RefSeq" id="XP_026614658.1">
    <property type="nucleotide sequence ID" value="XM_026759604.1"/>
</dbReference>
<evidence type="ECO:0000256" key="7">
    <source>
        <dbReference type="ARBA" id="ARBA00025221"/>
    </source>
</evidence>
<dbReference type="SUPFAM" id="SSF75005">
    <property type="entry name" value="Arabinanase/levansucrase/invertase"/>
    <property type="match status" value="1"/>
</dbReference>
<dbReference type="VEuPathDB" id="FungiDB:CDV56_105985"/>
<feature type="active site" description="Proton donor" evidence="8">
    <location>
        <position position="198"/>
    </location>
</feature>
<comment type="similarity">
    <text evidence="2">Belongs to the glycosyl hydrolase 43 family.</text>
</comment>
<evidence type="ECO:0000256" key="5">
    <source>
        <dbReference type="ARBA" id="ARBA00022801"/>
    </source>
</evidence>
<feature type="signal peptide" evidence="10">
    <location>
        <begin position="1"/>
        <end position="16"/>
    </location>
</feature>
<name>A0A397GZJ7_ASPTH</name>
<dbReference type="GO" id="GO:0004553">
    <property type="term" value="F:hydrolase activity, hydrolyzing O-glycosyl compounds"/>
    <property type="evidence" value="ECO:0007669"/>
    <property type="project" value="InterPro"/>
</dbReference>
<organism evidence="11 12">
    <name type="scientific">Aspergillus thermomutatus</name>
    <name type="common">Neosartorya pseudofischeri</name>
    <dbReference type="NCBI Taxonomy" id="41047"/>
    <lineage>
        <taxon>Eukaryota</taxon>
        <taxon>Fungi</taxon>
        <taxon>Dikarya</taxon>
        <taxon>Ascomycota</taxon>
        <taxon>Pezizomycotina</taxon>
        <taxon>Eurotiomycetes</taxon>
        <taxon>Eurotiomycetidae</taxon>
        <taxon>Eurotiales</taxon>
        <taxon>Aspergillaceae</taxon>
        <taxon>Aspergillus</taxon>
        <taxon>Aspergillus subgen. Fumigati</taxon>
    </lineage>
</organism>
<evidence type="ECO:0000256" key="4">
    <source>
        <dbReference type="ARBA" id="ARBA00022729"/>
    </source>
</evidence>
<dbReference type="Gene3D" id="2.115.10.20">
    <property type="entry name" value="Glycosyl hydrolase domain, family 43"/>
    <property type="match status" value="1"/>
</dbReference>
<dbReference type="AlphaFoldDB" id="A0A397GZJ7"/>
<keyword evidence="3" id="KW-0624">Polysaccharide degradation</keyword>
<comment type="pathway">
    <text evidence="1">Glycan metabolism; L-arabinan degradation.</text>
</comment>
<evidence type="ECO:0000256" key="8">
    <source>
        <dbReference type="PIRSR" id="PIRSR606710-1"/>
    </source>
</evidence>
<dbReference type="PANTHER" id="PTHR43301:SF7">
    <property type="entry name" value="ARABINAN ENDO-1,5-ALPHA-L-ARABINOSIDASE C"/>
    <property type="match status" value="1"/>
</dbReference>
<dbReference type="PANTHER" id="PTHR43301">
    <property type="entry name" value="ARABINAN ENDO-1,5-ALPHA-L-ARABINOSIDASE"/>
    <property type="match status" value="1"/>
</dbReference>
<dbReference type="CDD" id="cd18831">
    <property type="entry name" value="GH43_AnAbnA-like"/>
    <property type="match status" value="1"/>
</dbReference>
<evidence type="ECO:0000313" key="12">
    <source>
        <dbReference type="Proteomes" id="UP000215305"/>
    </source>
</evidence>
<evidence type="ECO:0000256" key="1">
    <source>
        <dbReference type="ARBA" id="ARBA00004834"/>
    </source>
</evidence>
<dbReference type="STRING" id="41047.A0A397GZJ7"/>
<evidence type="ECO:0008006" key="13">
    <source>
        <dbReference type="Google" id="ProtNLM"/>
    </source>
</evidence>
<feature type="chain" id="PRO_5017180481" description="Arabinan endo-1,5-alpha-L-arabinosidase" evidence="10">
    <location>
        <begin position="17"/>
        <end position="608"/>
    </location>
</feature>
<accession>A0A397GZJ7</accession>
<comment type="function">
    <text evidence="7">Endo-1,5-alpha-L-arabinanase involved in degradation of pectin. Its preferred substrate is linear 1,5-alpha-L-arabinan.</text>
</comment>
<evidence type="ECO:0000256" key="9">
    <source>
        <dbReference type="PIRSR" id="PIRSR606710-2"/>
    </source>
</evidence>
<feature type="active site" description="Proton acceptor" evidence="8">
    <location>
        <position position="31"/>
    </location>
</feature>
<dbReference type="Proteomes" id="UP000215305">
    <property type="component" value="Unassembled WGS sequence"/>
</dbReference>
<keyword evidence="6" id="KW-0326">Glycosidase</keyword>
<feature type="site" description="Important for catalytic activity, responsible for pKa modulation of the active site Glu and correct orientation of both the proton donor and substrate" evidence="9">
    <location>
        <position position="146"/>
    </location>
</feature>
<dbReference type="GO" id="GO:0045493">
    <property type="term" value="P:xylan catabolic process"/>
    <property type="evidence" value="ECO:0007669"/>
    <property type="project" value="UniProtKB-KW"/>
</dbReference>
<dbReference type="InterPro" id="IPR050727">
    <property type="entry name" value="GH43_arabinanases"/>
</dbReference>
<gene>
    <name evidence="11" type="ORF">CDV56_105985</name>
</gene>
<dbReference type="GeneID" id="38127959"/>
<dbReference type="OrthoDB" id="195678at2759"/>
<proteinExistence type="inferred from homology"/>
<comment type="caution">
    <text evidence="11">The sequence shown here is derived from an EMBL/GenBank/DDBJ whole genome shotgun (WGS) entry which is preliminary data.</text>
</comment>
<keyword evidence="12" id="KW-1185">Reference proteome</keyword>
<keyword evidence="3" id="KW-0119">Carbohydrate metabolism</keyword>
<keyword evidence="5" id="KW-0378">Hydrolase</keyword>
<dbReference type="EMBL" id="NKHU02000090">
    <property type="protein sequence ID" value="RHZ56275.1"/>
    <property type="molecule type" value="Genomic_DNA"/>
</dbReference>
<sequence>MYLYSLIFLFLASVNAYADPGACSGDCWTHDPGLYQRKSDGKYFRFATGGGIHIASADSLEGPWTDDGYVLPNGSSINLDGKNNLWAPDLHYRDETYFLYYAVSSLGSQNSAIGVATSKTMEAGSWTDHGSTGVESTSASPYNTIDANWIAVGDTQYLNFGSYWNNLYQVELASGLKVKSGATPHQIAYNASGIHRQEAAFMFERNNYFYLTFSGGVALGYNDTWPAPGEEYHISICRSTSATGGFVDKDGVSCLNSGGTLLLASHDYVYGPGGQGILNDKSKGLVLYYHYADTRIGKAVEDYQFGWNQLTWENDWPTARLRAGVPAASDDILQSPHAILQSNVPPTIRNLYALAINPEVISYLTRLVEPEWLLELWAFRLRVTTPDDTIAKEVEKLVSYNIWWTTWLKEFQNRDNCDALLAILLYILPNVRSIEWLWVEASTRYALKLVDKITLHQGQFKESGPLGKLEKVLLKGTGRTAGMIELKKILPLFHLPSLHGFSAQMVKDFNRLLSEMKGSSNVTHLELRQSTTLTGFELLIGLCSGLKSFKYYYEPGPFMFKKTATIIAHLETRKDTLETLCLDSDSYSMLQVLTDSTSGLDHCESFGN</sequence>
<keyword evidence="3" id="KW-0858">Xylan degradation</keyword>
<evidence type="ECO:0000256" key="6">
    <source>
        <dbReference type="ARBA" id="ARBA00023295"/>
    </source>
</evidence>
<dbReference type="Pfam" id="PF04616">
    <property type="entry name" value="Glyco_hydro_43"/>
    <property type="match status" value="1"/>
</dbReference>
<evidence type="ECO:0000256" key="10">
    <source>
        <dbReference type="SAM" id="SignalP"/>
    </source>
</evidence>
<evidence type="ECO:0000256" key="2">
    <source>
        <dbReference type="ARBA" id="ARBA00009865"/>
    </source>
</evidence>